<evidence type="ECO:0000256" key="1">
    <source>
        <dbReference type="SAM" id="MobiDB-lite"/>
    </source>
</evidence>
<keyword evidence="2" id="KW-0732">Signal</keyword>
<proteinExistence type="predicted"/>
<sequence>MERRSWVIIFGFSSIVLAGKDTDEELGHYVKNEPKTDRPWTSNERRINKMIEETIIKYNYAPETTECPLDSLGKPKPTEGREPTWWNAYRQAKEGDRPDWSAEIKELIKNPRTYPPWTPSQESEPVQSRWKNIEPFTWRPGPPVVSVRLKTDATTRQTGTQEPTTERSIVLSSAHWDTSEEGGGGGGTEPPLNLAPLQKGYREDDGYLKVKPRKRSRTVDVKKNTVMNSHHKQQFNNEKPQIRHHVKNDQSAHAVNDEKMKEIRMRRERNRRSRYNTQNGLFARV</sequence>
<feature type="chain" id="PRO_5008583450" evidence="2">
    <location>
        <begin position="19"/>
        <end position="285"/>
    </location>
</feature>
<feature type="signal peptide" evidence="2">
    <location>
        <begin position="1"/>
        <end position="18"/>
    </location>
</feature>
<accession>A0A1B6GD02</accession>
<dbReference type="AlphaFoldDB" id="A0A1B6GD02"/>
<evidence type="ECO:0000256" key="2">
    <source>
        <dbReference type="SAM" id="SignalP"/>
    </source>
</evidence>
<protein>
    <submittedName>
        <fullName evidence="3">Uncharacterized protein</fullName>
    </submittedName>
</protein>
<dbReference type="EMBL" id="GECZ01009455">
    <property type="protein sequence ID" value="JAS60314.1"/>
    <property type="molecule type" value="Transcribed_RNA"/>
</dbReference>
<evidence type="ECO:0000313" key="3">
    <source>
        <dbReference type="EMBL" id="JAS60314.1"/>
    </source>
</evidence>
<organism evidence="3">
    <name type="scientific">Cuerna arida</name>
    <dbReference type="NCBI Taxonomy" id="1464854"/>
    <lineage>
        <taxon>Eukaryota</taxon>
        <taxon>Metazoa</taxon>
        <taxon>Ecdysozoa</taxon>
        <taxon>Arthropoda</taxon>
        <taxon>Hexapoda</taxon>
        <taxon>Insecta</taxon>
        <taxon>Pterygota</taxon>
        <taxon>Neoptera</taxon>
        <taxon>Paraneoptera</taxon>
        <taxon>Hemiptera</taxon>
        <taxon>Auchenorrhyncha</taxon>
        <taxon>Membracoidea</taxon>
        <taxon>Cicadellidae</taxon>
        <taxon>Cicadellinae</taxon>
        <taxon>Proconiini</taxon>
        <taxon>Cuerna</taxon>
    </lineage>
</organism>
<gene>
    <name evidence="3" type="ORF">g.8142</name>
</gene>
<name>A0A1B6GD02_9HEMI</name>
<feature type="region of interest" description="Disordered" evidence="1">
    <location>
        <begin position="175"/>
        <end position="198"/>
    </location>
</feature>
<reference evidence="3" key="1">
    <citation type="submission" date="2015-11" db="EMBL/GenBank/DDBJ databases">
        <title>De novo transcriptome assembly of four potential Pierce s Disease insect vectors from Arizona vineyards.</title>
        <authorList>
            <person name="Tassone E.E."/>
        </authorList>
    </citation>
    <scope>NUCLEOTIDE SEQUENCE</scope>
</reference>